<accession>A0A2T5GTC0</accession>
<keyword evidence="1" id="KW-0808">Transferase</keyword>
<protein>
    <submittedName>
        <fullName evidence="1">Lipopolysaccharide biosynthesis glycosyltransferase</fullName>
    </submittedName>
</protein>
<evidence type="ECO:0000313" key="1">
    <source>
        <dbReference type="EMBL" id="PTQ62571.1"/>
    </source>
</evidence>
<name>A0A2T5GTC0_9SPHN</name>
<sequence>MNDTAIIFVMNWKYIRPLKVLLYSLYKQNSLQNIPIIMVTDDKRVLHDPFVRAVCHSIEFMGEEELAPFSSIRGEKIAEKSKVAFAPKYTFLKFSIFKERGFKRHIFIDADMLCLNPLDEELLAADYHVKAMKEVASSHFPIRAEDRSKFNEAKSLASVTRAFEPQENAPGTGINSGFVVLENGAISDDVFDLAISVASSEAFGAEQPATSEVIRRIPDCKFLELPIWYNARRRVFESLGETFFDQHADRIKLLHYTPGKPWVLGDRTPDYLDKLWLKWEQDSLEWVDEVTIRGSLSD</sequence>
<keyword evidence="2" id="KW-1185">Reference proteome</keyword>
<dbReference type="SUPFAM" id="SSF53448">
    <property type="entry name" value="Nucleotide-diphospho-sugar transferases"/>
    <property type="match status" value="1"/>
</dbReference>
<dbReference type="Pfam" id="PF01501">
    <property type="entry name" value="Glyco_transf_8"/>
    <property type="match status" value="1"/>
</dbReference>
<gene>
    <name evidence="1" type="ORF">C8J26_0852</name>
</gene>
<proteinExistence type="predicted"/>
<organism evidence="1 2">
    <name type="scientific">Sphingomonas aurantiaca</name>
    <dbReference type="NCBI Taxonomy" id="185949"/>
    <lineage>
        <taxon>Bacteria</taxon>
        <taxon>Pseudomonadati</taxon>
        <taxon>Pseudomonadota</taxon>
        <taxon>Alphaproteobacteria</taxon>
        <taxon>Sphingomonadales</taxon>
        <taxon>Sphingomonadaceae</taxon>
        <taxon>Sphingomonas</taxon>
    </lineage>
</organism>
<dbReference type="AlphaFoldDB" id="A0A2T5GTC0"/>
<dbReference type="InterPro" id="IPR029044">
    <property type="entry name" value="Nucleotide-diphossugar_trans"/>
</dbReference>
<comment type="caution">
    <text evidence="1">The sequence shown here is derived from an EMBL/GenBank/DDBJ whole genome shotgun (WGS) entry which is preliminary data.</text>
</comment>
<reference evidence="1 2" key="1">
    <citation type="submission" date="2018-04" db="EMBL/GenBank/DDBJ databases">
        <title>Genomic Encyclopedia of Type Strains, Phase III (KMG-III): the genomes of soil and plant-associated and newly described type strains.</title>
        <authorList>
            <person name="Whitman W."/>
        </authorList>
    </citation>
    <scope>NUCLEOTIDE SEQUENCE [LARGE SCALE GENOMIC DNA]</scope>
    <source>
        <strain evidence="1 2">MA101b</strain>
    </source>
</reference>
<dbReference type="GO" id="GO:0016757">
    <property type="term" value="F:glycosyltransferase activity"/>
    <property type="evidence" value="ECO:0007669"/>
    <property type="project" value="InterPro"/>
</dbReference>
<dbReference type="Gene3D" id="3.90.550.10">
    <property type="entry name" value="Spore Coat Polysaccharide Biosynthesis Protein SpsA, Chain A"/>
    <property type="match status" value="1"/>
</dbReference>
<evidence type="ECO:0000313" key="2">
    <source>
        <dbReference type="Proteomes" id="UP000244189"/>
    </source>
</evidence>
<dbReference type="RefSeq" id="WP_107956803.1">
    <property type="nucleotide sequence ID" value="NZ_QAOG01000001.1"/>
</dbReference>
<dbReference type="InterPro" id="IPR002495">
    <property type="entry name" value="Glyco_trans_8"/>
</dbReference>
<dbReference type="Proteomes" id="UP000244189">
    <property type="component" value="Unassembled WGS sequence"/>
</dbReference>
<dbReference type="EMBL" id="QAOG01000001">
    <property type="protein sequence ID" value="PTQ62571.1"/>
    <property type="molecule type" value="Genomic_DNA"/>
</dbReference>